<dbReference type="InterPro" id="IPR045864">
    <property type="entry name" value="aa-tRNA-synth_II/BPL/LPL"/>
</dbReference>
<dbReference type="HAMAP" id="MF_00125">
    <property type="entry name" value="HisZ"/>
    <property type="match status" value="1"/>
</dbReference>
<evidence type="ECO:0000256" key="6">
    <source>
        <dbReference type="ARBA" id="ARBA00025246"/>
    </source>
</evidence>
<evidence type="ECO:0000256" key="4">
    <source>
        <dbReference type="ARBA" id="ARBA00020397"/>
    </source>
</evidence>
<evidence type="ECO:0000256" key="5">
    <source>
        <dbReference type="ARBA" id="ARBA00022490"/>
    </source>
</evidence>
<feature type="domain" description="Class II Histidinyl-tRNA synthetase (HisRS)-like catalytic core" evidence="8">
    <location>
        <begin position="12"/>
        <end position="324"/>
    </location>
</feature>
<dbReference type="NCBIfam" id="NF009086">
    <property type="entry name" value="PRK12421.1"/>
    <property type="match status" value="1"/>
</dbReference>
<dbReference type="PANTHER" id="PTHR11476">
    <property type="entry name" value="HISTIDYL-TRNA SYNTHETASE"/>
    <property type="match status" value="1"/>
</dbReference>
<comment type="subunit">
    <text evidence="7">Heteromultimer composed of HisG and HisZ subunits.</text>
</comment>
<evidence type="ECO:0000256" key="3">
    <source>
        <dbReference type="ARBA" id="ARBA00005539"/>
    </source>
</evidence>
<dbReference type="NCBIfam" id="NF008935">
    <property type="entry name" value="PRK12292.1-1"/>
    <property type="match status" value="1"/>
</dbReference>
<evidence type="ECO:0000256" key="2">
    <source>
        <dbReference type="ARBA" id="ARBA00004667"/>
    </source>
</evidence>
<dbReference type="RefSeq" id="WP_192373925.1">
    <property type="nucleotide sequence ID" value="NZ_CAJHIV010000001.1"/>
</dbReference>
<dbReference type="InterPro" id="IPR004517">
    <property type="entry name" value="HisZ"/>
</dbReference>
<evidence type="ECO:0000313" key="10">
    <source>
        <dbReference type="Proteomes" id="UP000652176"/>
    </source>
</evidence>
<dbReference type="Pfam" id="PF13393">
    <property type="entry name" value="tRNA-synt_His"/>
    <property type="match status" value="1"/>
</dbReference>
<sequence>MQRKDTWLLPEGITEVLPEQAAHLETLRRKLLDTFACWGYQLVIPPFVDFLHSLLIGSGHDLDLQTFKLTDQLSGEMLGVRADMTPQVARIDAHHFQHEGPTRLCYAGTVLHTLGDPLEKSRSPMQIGAELYGHAGLESDYEVIQLMLEMLAISGLQNVHLDLGHVGIYRALAEHAGLNPQQEAELFDVLQRKARTELAELLAEFEIDARYKDIFNALPKLNGGRDMLDKAKALLTGFAGADEIAGALADLHGISAKLRRDFPALTVSFDLAELRGYHYHTGMVFAAFVPNLGKEIARGGRYDNIGEVFGRARAATGFSADLKVLAAMFKADGEAAQIVSAPFAEDADLLGAVRDLRAQGVVVIQHLPEQQGGPEQQGCNAILEKHNQQWVVRSISCR</sequence>
<accession>A0ABR9CXG5</accession>
<dbReference type="SUPFAM" id="SSF55681">
    <property type="entry name" value="Class II aaRS and biotin synthetases"/>
    <property type="match status" value="1"/>
</dbReference>
<dbReference type="InterPro" id="IPR004516">
    <property type="entry name" value="HisRS/HisZ"/>
</dbReference>
<dbReference type="CDD" id="cd00773">
    <property type="entry name" value="HisRS-like_core"/>
    <property type="match status" value="1"/>
</dbReference>
<gene>
    <name evidence="7" type="primary">hisZ</name>
    <name evidence="9" type="ORF">IE877_06670</name>
</gene>
<comment type="caution">
    <text evidence="9">The sequence shown here is derived from an EMBL/GenBank/DDBJ whole genome shotgun (WGS) entry which is preliminary data.</text>
</comment>
<organism evidence="9 10">
    <name type="scientific">Methylomonas albis</name>
    <dbReference type="NCBI Taxonomy" id="1854563"/>
    <lineage>
        <taxon>Bacteria</taxon>
        <taxon>Pseudomonadati</taxon>
        <taxon>Pseudomonadota</taxon>
        <taxon>Gammaproteobacteria</taxon>
        <taxon>Methylococcales</taxon>
        <taxon>Methylococcaceae</taxon>
        <taxon>Methylomonas</taxon>
    </lineage>
</organism>
<evidence type="ECO:0000256" key="1">
    <source>
        <dbReference type="ARBA" id="ARBA00004496"/>
    </source>
</evidence>
<keyword evidence="10" id="KW-1185">Reference proteome</keyword>
<dbReference type="EMBL" id="JACXSS010000001">
    <property type="protein sequence ID" value="MBD9355562.1"/>
    <property type="molecule type" value="Genomic_DNA"/>
</dbReference>
<dbReference type="InterPro" id="IPR041715">
    <property type="entry name" value="HisRS-like_core"/>
</dbReference>
<comment type="function">
    <text evidence="6 7">Required for the first step of histidine biosynthesis. May allow the feedback regulation of ATP phosphoribosyltransferase activity by histidine.</text>
</comment>
<dbReference type="GO" id="GO:0016757">
    <property type="term" value="F:glycosyltransferase activity"/>
    <property type="evidence" value="ECO:0007669"/>
    <property type="project" value="UniProtKB-KW"/>
</dbReference>
<evidence type="ECO:0000313" key="9">
    <source>
        <dbReference type="EMBL" id="MBD9355562.1"/>
    </source>
</evidence>
<proteinExistence type="inferred from homology"/>
<keyword evidence="9" id="KW-0808">Transferase</keyword>
<comment type="subcellular location">
    <subcellularLocation>
        <location evidence="1 7">Cytoplasm</location>
    </subcellularLocation>
</comment>
<dbReference type="Proteomes" id="UP000652176">
    <property type="component" value="Unassembled WGS sequence"/>
</dbReference>
<keyword evidence="9" id="KW-0328">Glycosyltransferase</keyword>
<comment type="miscellaneous">
    <text evidence="7">This function is generally fulfilled by the C-terminal part of HisG, which is missing in some bacteria such as this one.</text>
</comment>
<protein>
    <recommendedName>
        <fullName evidence="4 7">ATP phosphoribosyltransferase regulatory subunit</fullName>
    </recommendedName>
</protein>
<evidence type="ECO:0000256" key="7">
    <source>
        <dbReference type="HAMAP-Rule" id="MF_00125"/>
    </source>
</evidence>
<dbReference type="NCBIfam" id="TIGR00443">
    <property type="entry name" value="hisZ_biosyn_reg"/>
    <property type="match status" value="1"/>
</dbReference>
<evidence type="ECO:0000259" key="8">
    <source>
        <dbReference type="Pfam" id="PF13393"/>
    </source>
</evidence>
<keyword evidence="7" id="KW-0368">Histidine biosynthesis</keyword>
<reference evidence="9 10" key="1">
    <citation type="submission" date="2020-09" db="EMBL/GenBank/DDBJ databases">
        <title>Methylomonas albis sp. nov. and Methylomonas fluvii sp. nov.: Two cold-adapted methanotrophs from the River Elbe and an amended description of Methylovulum psychrotolerans strain Eb1.</title>
        <authorList>
            <person name="Bussmann I.K."/>
            <person name="Klings K.-W."/>
            <person name="Warnstedt J."/>
            <person name="Hoppert M."/>
            <person name="Saborowski A."/>
            <person name="Horn F."/>
            <person name="Liebner S."/>
        </authorList>
    </citation>
    <scope>NUCLEOTIDE SEQUENCE [LARGE SCALE GENOMIC DNA]</scope>
    <source>
        <strain evidence="9 10">EbA</strain>
    </source>
</reference>
<name>A0ABR9CXG5_9GAMM</name>
<dbReference type="PANTHER" id="PTHR11476:SF7">
    <property type="entry name" value="HISTIDINE--TRNA LIGASE"/>
    <property type="match status" value="1"/>
</dbReference>
<comment type="pathway">
    <text evidence="2 7">Amino-acid biosynthesis; L-histidine biosynthesis; L-histidine from 5-phospho-alpha-D-ribose 1-diphosphate: step 1/9.</text>
</comment>
<keyword evidence="7" id="KW-0028">Amino-acid biosynthesis</keyword>
<dbReference type="Gene3D" id="3.30.930.10">
    <property type="entry name" value="Bira Bifunctional Protein, Domain 2"/>
    <property type="match status" value="1"/>
</dbReference>
<dbReference type="PIRSF" id="PIRSF001549">
    <property type="entry name" value="His-tRNA_synth"/>
    <property type="match status" value="1"/>
</dbReference>
<comment type="similarity">
    <text evidence="3 7">Belongs to the class-II aminoacyl-tRNA synthetase family. HisZ subfamily.</text>
</comment>
<keyword evidence="5 7" id="KW-0963">Cytoplasm</keyword>